<dbReference type="InterPro" id="IPR036155">
    <property type="entry name" value="Crypto/Photolyase_N_sf"/>
</dbReference>
<name>A0A2C5YQ19_9HYPO</name>
<comment type="similarity">
    <text evidence="1 6">Belongs to the DNA photolyase class-1 family.</text>
</comment>
<evidence type="ECO:0000256" key="1">
    <source>
        <dbReference type="ARBA" id="ARBA00005862"/>
    </source>
</evidence>
<evidence type="ECO:0000256" key="4">
    <source>
        <dbReference type="ARBA" id="ARBA00022991"/>
    </source>
</evidence>
<keyword evidence="3 5" id="KW-0274">FAD</keyword>
<dbReference type="InterPro" id="IPR036134">
    <property type="entry name" value="Crypto/Photolyase_FAD-like_sf"/>
</dbReference>
<gene>
    <name evidence="9" type="ORF">CDD82_7777</name>
</gene>
<dbReference type="GO" id="GO:0000719">
    <property type="term" value="P:photoreactive repair"/>
    <property type="evidence" value="ECO:0007669"/>
    <property type="project" value="TreeGrafter"/>
</dbReference>
<organism evidence="9 10">
    <name type="scientific">Ophiocordyceps australis</name>
    <dbReference type="NCBI Taxonomy" id="1399860"/>
    <lineage>
        <taxon>Eukaryota</taxon>
        <taxon>Fungi</taxon>
        <taxon>Dikarya</taxon>
        <taxon>Ascomycota</taxon>
        <taxon>Pezizomycotina</taxon>
        <taxon>Sordariomycetes</taxon>
        <taxon>Hypocreomycetidae</taxon>
        <taxon>Hypocreales</taxon>
        <taxon>Ophiocordycipitaceae</taxon>
        <taxon>Ophiocordyceps</taxon>
    </lineage>
</organism>
<evidence type="ECO:0000313" key="9">
    <source>
        <dbReference type="EMBL" id="PHH69422.1"/>
    </source>
</evidence>
<evidence type="ECO:0000313" key="10">
    <source>
        <dbReference type="Proteomes" id="UP000224854"/>
    </source>
</evidence>
<dbReference type="PRINTS" id="PR00147">
    <property type="entry name" value="DNAPHOTLYASE"/>
</dbReference>
<proteinExistence type="inferred from homology"/>
<evidence type="ECO:0000259" key="8">
    <source>
        <dbReference type="PROSITE" id="PS51645"/>
    </source>
</evidence>
<dbReference type="GO" id="GO:0003684">
    <property type="term" value="F:damaged DNA binding"/>
    <property type="evidence" value="ECO:0007669"/>
    <property type="project" value="TreeGrafter"/>
</dbReference>
<dbReference type="InterPro" id="IPR006050">
    <property type="entry name" value="DNA_photolyase_N"/>
</dbReference>
<dbReference type="NCBIfam" id="TIGR02765">
    <property type="entry name" value="crypto_DASH"/>
    <property type="match status" value="1"/>
</dbReference>
<keyword evidence="10" id="KW-1185">Reference proteome</keyword>
<evidence type="ECO:0000256" key="6">
    <source>
        <dbReference type="RuleBase" id="RU367151"/>
    </source>
</evidence>
<comment type="caution">
    <text evidence="9">The sequence shown here is derived from an EMBL/GenBank/DDBJ whole genome shotgun (WGS) entry which is preliminary data.</text>
</comment>
<dbReference type="InterPro" id="IPR002081">
    <property type="entry name" value="Cryptochrome/DNA_photolyase_1"/>
</dbReference>
<dbReference type="PROSITE" id="PS51645">
    <property type="entry name" value="PHR_CRY_ALPHA_BETA"/>
    <property type="match status" value="1"/>
</dbReference>
<accession>A0A2C5YQ19</accession>
<dbReference type="Gene3D" id="3.40.50.620">
    <property type="entry name" value="HUPs"/>
    <property type="match status" value="1"/>
</dbReference>
<dbReference type="SUPFAM" id="SSF52425">
    <property type="entry name" value="Cryptochrome/photolyase, N-terminal domain"/>
    <property type="match status" value="1"/>
</dbReference>
<dbReference type="AlphaFoldDB" id="A0A2C5YQ19"/>
<keyword evidence="2 5" id="KW-0285">Flavoprotein</keyword>
<feature type="binding site" evidence="5">
    <location>
        <begin position="469"/>
        <end position="471"/>
    </location>
    <ligand>
        <name>FAD</name>
        <dbReference type="ChEBI" id="CHEBI:57692"/>
    </ligand>
</feature>
<dbReference type="InterPro" id="IPR014133">
    <property type="entry name" value="Cry_DASH"/>
</dbReference>
<dbReference type="InterPro" id="IPR005101">
    <property type="entry name" value="Cryptochr/Photolyase_FAD-bd"/>
</dbReference>
<evidence type="ECO:0000256" key="3">
    <source>
        <dbReference type="ARBA" id="ARBA00022827"/>
    </source>
</evidence>
<dbReference type="PANTHER" id="PTHR11455:SF22">
    <property type="entry name" value="CRYPTOCHROME DASH"/>
    <property type="match status" value="1"/>
</dbReference>
<feature type="domain" description="Photolyase/cryptochrome alpha/beta" evidence="8">
    <location>
        <begin position="5"/>
        <end position="166"/>
    </location>
</feature>
<comment type="function">
    <text evidence="6">May have a photoreceptor function.</text>
</comment>
<dbReference type="GO" id="GO:0003904">
    <property type="term" value="F:deoxyribodipyrimidine photo-lyase activity"/>
    <property type="evidence" value="ECO:0007669"/>
    <property type="project" value="TreeGrafter"/>
</dbReference>
<feature type="compositionally biased region" description="Gly residues" evidence="7">
    <location>
        <begin position="579"/>
        <end position="614"/>
    </location>
</feature>
<dbReference type="InterPro" id="IPR014729">
    <property type="entry name" value="Rossmann-like_a/b/a_fold"/>
</dbReference>
<dbReference type="SUPFAM" id="SSF48173">
    <property type="entry name" value="Cryptochrome/photolyase FAD-binding domain"/>
    <property type="match status" value="1"/>
</dbReference>
<dbReference type="Proteomes" id="UP000224854">
    <property type="component" value="Unassembled WGS sequence"/>
</dbReference>
<dbReference type="Gene3D" id="1.25.40.80">
    <property type="match status" value="1"/>
</dbReference>
<comment type="cofactor">
    <cofactor evidence="5 6">
        <name>FAD</name>
        <dbReference type="ChEBI" id="CHEBI:57692"/>
    </cofactor>
    <text evidence="5 6">Binds 1 FAD per subunit.</text>
</comment>
<dbReference type="PANTHER" id="PTHR11455">
    <property type="entry name" value="CRYPTOCHROME"/>
    <property type="match status" value="1"/>
</dbReference>
<dbReference type="GO" id="GO:0071949">
    <property type="term" value="F:FAD binding"/>
    <property type="evidence" value="ECO:0007669"/>
    <property type="project" value="TreeGrafter"/>
</dbReference>
<reference evidence="9 10" key="1">
    <citation type="submission" date="2017-06" db="EMBL/GenBank/DDBJ databases">
        <title>Ant-infecting Ophiocordyceps genomes reveal a high diversity of potential behavioral manipulation genes and a possible major role for enterotoxins.</title>
        <authorList>
            <person name="De Bekker C."/>
            <person name="Evans H.C."/>
            <person name="Brachmann A."/>
            <person name="Hughes D.P."/>
        </authorList>
    </citation>
    <scope>NUCLEOTIDE SEQUENCE [LARGE SCALE GENOMIC DNA]</scope>
    <source>
        <strain evidence="9 10">1348a</strain>
    </source>
</reference>
<protein>
    <recommendedName>
        <fullName evidence="6">Cryptochrome DASH</fullName>
    </recommendedName>
</protein>
<feature type="binding site" evidence="5">
    <location>
        <position position="288"/>
    </location>
    <ligand>
        <name>FAD</name>
        <dbReference type="ChEBI" id="CHEBI:57692"/>
    </ligand>
</feature>
<dbReference type="Gene3D" id="1.10.579.10">
    <property type="entry name" value="DNA Cyclobutane Dipyrimidine Photolyase, subunit A, domain 3"/>
    <property type="match status" value="1"/>
</dbReference>
<dbReference type="Pfam" id="PF03441">
    <property type="entry name" value="FAD_binding_7"/>
    <property type="match status" value="1"/>
</dbReference>
<sequence length="727" mass="80089">MATGKVVVYLLRHDLRVSDNPILHCLSTDPDHGFTHLLPVFVFPAHQMELSGLLRSGFKSPFPPARSRVAQHWRCGPHRARFVAQCVWDLRTSLQHLGSGLMIRAGDAATVVAHLSTSLGGSNSPGLAAVWMTEELSVEEVDEQQAIAAVCSQHNIDFKLWQDEKYLIDDRDTGLSDPKQLPDVFTTYRKSQEPLRQRPRAVLPAPVKSSLPPMPQQSIVAPPHDDPFEEATSLDHLEARLVQPLSKILRNPPQFPQGAESGHPLRGGETHAAERLQHLISSGAMSLYKETRNGLLGVDYSTKLSAYLAQGCITARQVHDKLMKFEDGSDESFEHVEGFGKGENDGTSGVRFELLWRDYMRLCTAKFQHNLFRLAGFKQDQGYDKKWKTANRQAARHDQHPPAKEVAGILERFYEGTTGMGLIDASQREVFLTGYTSNRARQNAASFLTKHLGIDWRYGAEWYEMMLTDYDVSSNWANWQYMAGVGNDPRGESRIFNPVKQGFDYDKQGAYVRAWIPELRALEKPENVFQAWTASRQDLEQAGLANNIMVVDPVKRINFAVDRKQRGGRRQHSRRGKGQGRGGGGGGGGGSASGNGGGNGGAWRGGHGTGGNGQIYGPTGPGLEQTPVQDAYTTHHAQRQGQGEAMMHLGSYTAAPYYDYGSGNWYSEYGPSRGRGYYNYARGAGGRWYGQASSFRGGGGGGYYGPPTGPYGQVPMYPRPANMGPGT</sequence>
<comment type="cofactor">
    <cofactor evidence="6">
        <name>(6R)-5,10-methylene-5,6,7,8-tetrahydrofolate</name>
        <dbReference type="ChEBI" id="CHEBI:15636"/>
    </cofactor>
    <text evidence="6">Binds 1 5,10-methenyltetrahydrofolate (MTHF) per subunit.</text>
</comment>
<keyword evidence="4 6" id="KW-0157">Chromophore</keyword>
<feature type="region of interest" description="Disordered" evidence="7">
    <location>
        <begin position="561"/>
        <end position="627"/>
    </location>
</feature>
<dbReference type="OrthoDB" id="435881at2759"/>
<evidence type="ECO:0000256" key="2">
    <source>
        <dbReference type="ARBA" id="ARBA00022630"/>
    </source>
</evidence>
<dbReference type="EMBL" id="NJEU01000942">
    <property type="protein sequence ID" value="PHH69422.1"/>
    <property type="molecule type" value="Genomic_DNA"/>
</dbReference>
<evidence type="ECO:0000256" key="5">
    <source>
        <dbReference type="PIRSR" id="PIRSR602081-1"/>
    </source>
</evidence>
<feature type="binding site" evidence="5">
    <location>
        <begin position="301"/>
        <end position="305"/>
    </location>
    <ligand>
        <name>FAD</name>
        <dbReference type="ChEBI" id="CHEBI:57692"/>
    </ligand>
</feature>
<dbReference type="Pfam" id="PF00875">
    <property type="entry name" value="DNA_photolyase"/>
    <property type="match status" value="1"/>
</dbReference>
<evidence type="ECO:0000256" key="7">
    <source>
        <dbReference type="SAM" id="MobiDB-lite"/>
    </source>
</evidence>
<feature type="compositionally biased region" description="Basic residues" evidence="7">
    <location>
        <begin position="566"/>
        <end position="578"/>
    </location>
</feature>